<evidence type="ECO:0000313" key="4">
    <source>
        <dbReference type="EMBL" id="ABA51394.1"/>
    </source>
</evidence>
<evidence type="ECO:0000256" key="2">
    <source>
        <dbReference type="SAM" id="Phobius"/>
    </source>
</evidence>
<feature type="region of interest" description="Disordered" evidence="1">
    <location>
        <begin position="115"/>
        <end position="172"/>
    </location>
</feature>
<dbReference type="Pfam" id="PF09977">
    <property type="entry name" value="Tad_C"/>
    <property type="match status" value="1"/>
</dbReference>
<feature type="domain" description="DUF2134" evidence="3">
    <location>
        <begin position="218"/>
        <end position="313"/>
    </location>
</feature>
<feature type="transmembrane region" description="Helical" evidence="2">
    <location>
        <begin position="176"/>
        <end position="196"/>
    </location>
</feature>
<keyword evidence="2" id="KW-0812">Transmembrane</keyword>
<protein>
    <submittedName>
        <fullName evidence="4">Putative membrane protein</fullName>
    </submittedName>
</protein>
<keyword evidence="2" id="KW-0472">Membrane</keyword>
<dbReference type="InterPro" id="IPR018705">
    <property type="entry name" value="DUF2134_membrane"/>
</dbReference>
<name>Q3JK96_BURP1</name>
<accession>Q3JK96</accession>
<reference evidence="4 5" key="1">
    <citation type="submission" date="2005-09" db="EMBL/GenBank/DDBJ databases">
        <authorList>
            <person name="Woods D.E."/>
            <person name="Nierman W.C."/>
        </authorList>
    </citation>
    <scope>NUCLEOTIDE SEQUENCE [LARGE SCALE GENOMIC DNA]</scope>
    <source>
        <strain evidence="4 5">1710b</strain>
    </source>
</reference>
<evidence type="ECO:0000313" key="5">
    <source>
        <dbReference type="Proteomes" id="UP000002700"/>
    </source>
</evidence>
<dbReference type="HOGENOM" id="CLU_022237_0_0_4"/>
<keyword evidence="2" id="KW-1133">Transmembrane helix</keyword>
<dbReference type="KEGG" id="bpm:BURPS1710b_A0849"/>
<gene>
    <name evidence="4" type="ordered locus">BURPS1710b_A0849</name>
</gene>
<dbReference type="EMBL" id="CP000125">
    <property type="protein sequence ID" value="ABA51394.1"/>
    <property type="molecule type" value="Genomic_DNA"/>
</dbReference>
<proteinExistence type="predicted"/>
<evidence type="ECO:0000259" key="3">
    <source>
        <dbReference type="Pfam" id="PF09977"/>
    </source>
</evidence>
<evidence type="ECO:0000256" key="1">
    <source>
        <dbReference type="SAM" id="MobiDB-lite"/>
    </source>
</evidence>
<dbReference type="AlphaFoldDB" id="Q3JK96"/>
<sequence>MRAHTRKPPAKRPPRAAWARCAHRATRLSPCRRSHGPISRRFRGRPACAHFIHSPTNCTRRFSFSFAYRDKSSSIRAFRENIGLPIIRIDRMMHWRDTRAAGDIARCRPAGCAADDHTGPMTPLDRASRRQRHATPTKHYEVGMNEPTRQTTGDLSERRGPNRRRRAPRSPARQRGSLAIIAAIAIGVVIAALGAVDLGNLFYQRRALQSIADLAALAAAQTMDDGCAKPAATAQSAALGNGFDSTASGQSMTVVCGRWDVKDNVGPSFFAGSASGAAAGSDAQLNAVQVTVTRAVPYYFLGAQRTIAATSTAEATNVGAYSIGTTLAQLQGGVVNALLNGLLGANLNLSVLSYQGLANARIRIKDLMAAANVGTVSALLSTQTTVPQLANWMLSALSQTSVANADLQTSIGALQTIVSANIPGGRTFTIGNTANSAGIFSIGLSNPQAALDATFSPFDALLVAAEIATGQTAFSLANGLNIGGLNANLQVQIIQPPVLGIGEAGIDPVTKTWRTIARTAQVRLYLNIGLGTANLPLGLLGALLPVQVNLPLSLQIAPGQAWLQSASCTASPSTCTSAIGVQTGLTNLCIGDTPANMSASLPFTCSTPATLVNVANLVTIKSLVSFPADVPASQTPTLTFYGTTGGYQSTNSNGVGSVLGNALSGLGASLQQTQISLFGISLPLGPIQTALNAFLGGVLPPLLSGLDAAIVPLLQLLGVQVGESTIHDMSLTCGVSQLVY</sequence>
<organism evidence="4 5">
    <name type="scientific">Burkholderia pseudomallei (strain 1710b)</name>
    <dbReference type="NCBI Taxonomy" id="320372"/>
    <lineage>
        <taxon>Bacteria</taxon>
        <taxon>Pseudomonadati</taxon>
        <taxon>Pseudomonadota</taxon>
        <taxon>Betaproteobacteria</taxon>
        <taxon>Burkholderiales</taxon>
        <taxon>Burkholderiaceae</taxon>
        <taxon>Burkholderia</taxon>
        <taxon>pseudomallei group</taxon>
    </lineage>
</organism>
<dbReference type="Proteomes" id="UP000002700">
    <property type="component" value="Chromosome II"/>
</dbReference>
<dbReference type="EnsemblBacteria" id="ABA51394">
    <property type="protein sequence ID" value="ABA51394"/>
    <property type="gene ID" value="BURPS1710b_A0849"/>
</dbReference>